<organism evidence="1 2">
    <name type="scientific">Massilia frigida</name>
    <dbReference type="NCBI Taxonomy" id="2609281"/>
    <lineage>
        <taxon>Bacteria</taxon>
        <taxon>Pseudomonadati</taxon>
        <taxon>Pseudomonadota</taxon>
        <taxon>Betaproteobacteria</taxon>
        <taxon>Burkholderiales</taxon>
        <taxon>Oxalobacteraceae</taxon>
        <taxon>Telluria group</taxon>
        <taxon>Massilia</taxon>
    </lineage>
</organism>
<dbReference type="PRINTS" id="PR00394">
    <property type="entry name" value="RHSPROTEIN"/>
</dbReference>
<proteinExistence type="predicted"/>
<evidence type="ECO:0000313" key="2">
    <source>
        <dbReference type="Proteomes" id="UP000621455"/>
    </source>
</evidence>
<name>A0ABX0NKI0_9BURK</name>
<dbReference type="InterPro" id="IPR022385">
    <property type="entry name" value="Rhs_assc_core"/>
</dbReference>
<comment type="caution">
    <text evidence="1">The sequence shown here is derived from an EMBL/GenBank/DDBJ whole genome shotgun (WGS) entry which is preliminary data.</text>
</comment>
<evidence type="ECO:0000313" key="1">
    <source>
        <dbReference type="EMBL" id="NHZ84138.1"/>
    </source>
</evidence>
<sequence length="108" mass="12343">MAQTRLARTMPDENPNRLGNFTFNLRFPGQYYDRETNLHYNYYRDYDPQTGRYVQSDPIGLDGSINTYSYTDGNPISLRASCKTSGTDENCLAAQAKRWGWAPISGMI</sequence>
<dbReference type="Proteomes" id="UP000621455">
    <property type="component" value="Unassembled WGS sequence"/>
</dbReference>
<accession>A0ABX0NKI0</accession>
<dbReference type="PANTHER" id="PTHR32305">
    <property type="match status" value="1"/>
</dbReference>
<dbReference type="NCBIfam" id="TIGR03696">
    <property type="entry name" value="Rhs_assc_core"/>
    <property type="match status" value="1"/>
</dbReference>
<reference evidence="1 2" key="1">
    <citation type="submission" date="2019-10" db="EMBL/GenBank/DDBJ databases">
        <title>Taxonomy of Antarctic Massilia spp.: description of Massilia rubra sp. nov., Massilia aquatica sp. nov., Massilia mucilaginosa sp. nov., Massilia frigida sp. nov. isolated from streams, lakes and regoliths.</title>
        <authorList>
            <person name="Holochova P."/>
            <person name="Sedlacek I."/>
            <person name="Kralova S."/>
            <person name="Maslanova I."/>
            <person name="Busse H.-J."/>
            <person name="Stankova E."/>
            <person name="Vrbovska V."/>
            <person name="Kovarovic V."/>
            <person name="Bartak M."/>
            <person name="Svec P."/>
            <person name="Pantucek R."/>
        </authorList>
    </citation>
    <scope>NUCLEOTIDE SEQUENCE [LARGE SCALE GENOMIC DNA]</scope>
    <source>
        <strain evidence="1 2">CCM 8695</strain>
    </source>
</reference>
<dbReference type="Gene3D" id="2.180.10.10">
    <property type="entry name" value="RHS repeat-associated core"/>
    <property type="match status" value="1"/>
</dbReference>
<gene>
    <name evidence="1" type="ORF">F2P44_33520</name>
</gene>
<evidence type="ECO:0008006" key="3">
    <source>
        <dbReference type="Google" id="ProtNLM"/>
    </source>
</evidence>
<dbReference type="InterPro" id="IPR050708">
    <property type="entry name" value="T6SS_VgrG/RHS"/>
</dbReference>
<keyword evidence="2" id="KW-1185">Reference proteome</keyword>
<dbReference type="EMBL" id="WHJG01000101">
    <property type="protein sequence ID" value="NHZ84138.1"/>
    <property type="molecule type" value="Genomic_DNA"/>
</dbReference>
<dbReference type="PANTHER" id="PTHR32305:SF15">
    <property type="entry name" value="PROTEIN RHSA-RELATED"/>
    <property type="match status" value="1"/>
</dbReference>
<protein>
    <recommendedName>
        <fullName evidence="3">RHS repeat-associated core domain-containing protein</fullName>
    </recommendedName>
</protein>